<comment type="similarity">
    <text evidence="1">Belongs to the DPCD family.</text>
</comment>
<dbReference type="PRINTS" id="PR02065">
    <property type="entry name" value="PROTEINDPCD"/>
</dbReference>
<dbReference type="PANTHER" id="PTHR31921:SF1">
    <property type="entry name" value="PROTEIN DPCD"/>
    <property type="match status" value="1"/>
</dbReference>
<dbReference type="EMBL" id="GFDF01009602">
    <property type="protein sequence ID" value="JAV04482.1"/>
    <property type="molecule type" value="Transcribed_RNA"/>
</dbReference>
<dbReference type="AlphaFoldDB" id="A0A1L8DDF3"/>
<evidence type="ECO:0000313" key="3">
    <source>
        <dbReference type="EMBL" id="JAV04482.1"/>
    </source>
</evidence>
<evidence type="ECO:0000256" key="2">
    <source>
        <dbReference type="ARBA" id="ARBA00020330"/>
    </source>
</evidence>
<evidence type="ECO:0000256" key="1">
    <source>
        <dbReference type="ARBA" id="ARBA00010597"/>
    </source>
</evidence>
<dbReference type="Pfam" id="PF14913">
    <property type="entry name" value="DPCD"/>
    <property type="match status" value="1"/>
</dbReference>
<proteinExistence type="inferred from homology"/>
<accession>A0A1L8DDF3</accession>
<protein>
    <recommendedName>
        <fullName evidence="2">Protein DPCD</fullName>
    </recommendedName>
</protein>
<dbReference type="PANTHER" id="PTHR31921">
    <property type="entry name" value="PROTEIN DPCD"/>
    <property type="match status" value="1"/>
</dbReference>
<name>A0A1L8DDF3_9DIPT</name>
<sequence length="209" mass="24420">MSFTEWLNLIRAADKSSIITGGQRKVHYTFPDGREMVEDYSLDTGIIQRRAWRKKKDLRGEPDWELELGDCVKDLRVGGEFLMRESNTEPIISKRITKTNLEWRIRNLPYPIETYSVTVDVEKQSIIVRTTNKKFFKIIQLPDLQRCNTLPSQQNVSIKHQYNTLIISYQKPKILLDMEKAVLLELKDVETTTDLDVDCDELLQQLMGK</sequence>
<reference evidence="3" key="1">
    <citation type="submission" date="2016-12" db="EMBL/GenBank/DDBJ databases">
        <title>An insight into the sialome and mialome of the sand fly, Nyssomyia neivai.</title>
        <authorList>
            <person name="Sebastian V."/>
            <person name="Goulart T.M."/>
            <person name="Oliveira W."/>
            <person name="Calvo E."/>
            <person name="Oliveira L.F."/>
            <person name="Pinto M.C."/>
            <person name="Rosselino A.M."/>
            <person name="Ribeiro J.M."/>
        </authorList>
    </citation>
    <scope>NUCLEOTIDE SEQUENCE</scope>
</reference>
<organism evidence="3">
    <name type="scientific">Nyssomyia neivai</name>
    <dbReference type="NCBI Taxonomy" id="330878"/>
    <lineage>
        <taxon>Eukaryota</taxon>
        <taxon>Metazoa</taxon>
        <taxon>Ecdysozoa</taxon>
        <taxon>Arthropoda</taxon>
        <taxon>Hexapoda</taxon>
        <taxon>Insecta</taxon>
        <taxon>Pterygota</taxon>
        <taxon>Neoptera</taxon>
        <taxon>Endopterygota</taxon>
        <taxon>Diptera</taxon>
        <taxon>Nematocera</taxon>
        <taxon>Psychodoidea</taxon>
        <taxon>Psychodidae</taxon>
        <taxon>Nyssomyia</taxon>
    </lineage>
</organism>
<dbReference type="InterPro" id="IPR026224">
    <property type="entry name" value="DPCD"/>
</dbReference>